<dbReference type="Proteomes" id="UP000433483">
    <property type="component" value="Unassembled WGS sequence"/>
</dbReference>
<dbReference type="Proteomes" id="UP000441208">
    <property type="component" value="Unassembled WGS sequence"/>
</dbReference>
<evidence type="ECO:0000313" key="11">
    <source>
        <dbReference type="Proteomes" id="UP000437068"/>
    </source>
</evidence>
<evidence type="ECO:0000313" key="6">
    <source>
        <dbReference type="EMBL" id="KAE9252408.1"/>
    </source>
</evidence>
<dbReference type="EMBL" id="QXFZ01000447">
    <property type="protein sequence ID" value="KAE9116099.1"/>
    <property type="molecule type" value="Genomic_DNA"/>
</dbReference>
<gene>
    <name evidence="7" type="ORF">PF001_g8582</name>
    <name evidence="6" type="ORF">PF002_g3835</name>
    <name evidence="5" type="ORF">PF005_g19851</name>
    <name evidence="4" type="ORF">PF007_g9786</name>
    <name evidence="8" type="ORF">PF008_g13749</name>
    <name evidence="2" type="ORF">PF009_g545</name>
    <name evidence="3" type="ORF">PF010_g17418</name>
</gene>
<accession>A0A6A3FYG0</accession>
<feature type="chain" id="PRO_5036379481" description="Secreted protein" evidence="1">
    <location>
        <begin position="26"/>
        <end position="82"/>
    </location>
</feature>
<evidence type="ECO:0000313" key="14">
    <source>
        <dbReference type="Proteomes" id="UP000486351"/>
    </source>
</evidence>
<dbReference type="EMBL" id="QXGF01000011">
    <property type="protein sequence ID" value="KAE8949913.1"/>
    <property type="molecule type" value="Genomic_DNA"/>
</dbReference>
<evidence type="ECO:0000313" key="13">
    <source>
        <dbReference type="Proteomes" id="UP000441208"/>
    </source>
</evidence>
<proteinExistence type="predicted"/>
<evidence type="ECO:0000313" key="2">
    <source>
        <dbReference type="EMBL" id="KAE8949913.1"/>
    </source>
</evidence>
<reference evidence="9 10" key="1">
    <citation type="submission" date="2018-08" db="EMBL/GenBank/DDBJ databases">
        <title>Genomic investigation of the strawberry pathogen Phytophthora fragariae indicates pathogenicity is determined by transcriptional variation in three key races.</title>
        <authorList>
            <person name="Adams T.M."/>
            <person name="Armitage A.D."/>
            <person name="Sobczyk M.K."/>
            <person name="Bates H.J."/>
            <person name="Dunwell J.M."/>
            <person name="Nellist C.F."/>
            <person name="Harrison R.J."/>
        </authorList>
    </citation>
    <scope>NUCLEOTIDE SEQUENCE [LARGE SCALE GENOMIC DNA]</scope>
    <source>
        <strain evidence="7 11">A4</strain>
        <strain evidence="6 12">BC-1</strain>
        <strain evidence="5 10">NOV-27</strain>
        <strain evidence="4 13">NOV-71</strain>
        <strain evidence="8 14">NOV-77</strain>
        <strain evidence="2 9">NOV-9</strain>
        <strain evidence="3 15">ONT-3</strain>
    </source>
</reference>
<dbReference type="AlphaFoldDB" id="A0A6A3FYG0"/>
<evidence type="ECO:0000313" key="12">
    <source>
        <dbReference type="Proteomes" id="UP000440367"/>
    </source>
</evidence>
<dbReference type="Proteomes" id="UP000429523">
    <property type="component" value="Unassembled WGS sequence"/>
</dbReference>
<dbReference type="Proteomes" id="UP000437068">
    <property type="component" value="Unassembled WGS sequence"/>
</dbReference>
<protein>
    <recommendedName>
        <fullName evidence="16">Secreted protein</fullName>
    </recommendedName>
</protein>
<evidence type="ECO:0008006" key="16">
    <source>
        <dbReference type="Google" id="ProtNLM"/>
    </source>
</evidence>
<evidence type="ECO:0000313" key="4">
    <source>
        <dbReference type="EMBL" id="KAE9116099.1"/>
    </source>
</evidence>
<organism evidence="2 9">
    <name type="scientific">Phytophthora fragariae</name>
    <dbReference type="NCBI Taxonomy" id="53985"/>
    <lineage>
        <taxon>Eukaryota</taxon>
        <taxon>Sar</taxon>
        <taxon>Stramenopiles</taxon>
        <taxon>Oomycota</taxon>
        <taxon>Peronosporomycetes</taxon>
        <taxon>Peronosporales</taxon>
        <taxon>Peronosporaceae</taxon>
        <taxon>Phytophthora</taxon>
    </lineage>
</organism>
<dbReference type="EMBL" id="QXGE01000392">
    <property type="protein sequence ID" value="KAE9313780.1"/>
    <property type="molecule type" value="Genomic_DNA"/>
</dbReference>
<evidence type="ECO:0000313" key="7">
    <source>
        <dbReference type="EMBL" id="KAE9313780.1"/>
    </source>
</evidence>
<keyword evidence="10" id="KW-1185">Reference proteome</keyword>
<dbReference type="EMBL" id="QXGD01000113">
    <property type="protein sequence ID" value="KAE9252408.1"/>
    <property type="molecule type" value="Genomic_DNA"/>
</dbReference>
<dbReference type="Proteomes" id="UP000440367">
    <property type="component" value="Unassembled WGS sequence"/>
</dbReference>
<evidence type="ECO:0000313" key="8">
    <source>
        <dbReference type="EMBL" id="KAE9334889.1"/>
    </source>
</evidence>
<dbReference type="Proteomes" id="UP000488956">
    <property type="component" value="Unassembled WGS sequence"/>
</dbReference>
<evidence type="ECO:0000313" key="5">
    <source>
        <dbReference type="EMBL" id="KAE9188942.1"/>
    </source>
</evidence>
<dbReference type="Proteomes" id="UP000486351">
    <property type="component" value="Unassembled WGS sequence"/>
</dbReference>
<dbReference type="EMBL" id="QXGB01001553">
    <property type="protein sequence ID" value="KAE9188942.1"/>
    <property type="molecule type" value="Genomic_DNA"/>
</dbReference>
<comment type="caution">
    <text evidence="2">The sequence shown here is derived from an EMBL/GenBank/DDBJ whole genome shotgun (WGS) entry which is preliminary data.</text>
</comment>
<dbReference type="EMBL" id="QXFX01001257">
    <property type="protein sequence ID" value="KAE9093601.1"/>
    <property type="molecule type" value="Genomic_DNA"/>
</dbReference>
<evidence type="ECO:0000313" key="9">
    <source>
        <dbReference type="Proteomes" id="UP000429523"/>
    </source>
</evidence>
<sequence>MPCVSYHLITSSFLLLLTAERRCLGGFHPGPVILVLPFGILTCAGGWPQITCGTSITTSRWGNRAVRIKSTDWLPIITKTTL</sequence>
<evidence type="ECO:0000256" key="1">
    <source>
        <dbReference type="SAM" id="SignalP"/>
    </source>
</evidence>
<evidence type="ECO:0000313" key="3">
    <source>
        <dbReference type="EMBL" id="KAE9093601.1"/>
    </source>
</evidence>
<keyword evidence="1" id="KW-0732">Signal</keyword>
<feature type="signal peptide" evidence="1">
    <location>
        <begin position="1"/>
        <end position="25"/>
    </location>
</feature>
<dbReference type="EMBL" id="QXFY01000826">
    <property type="protein sequence ID" value="KAE9334889.1"/>
    <property type="molecule type" value="Genomic_DNA"/>
</dbReference>
<evidence type="ECO:0000313" key="10">
    <source>
        <dbReference type="Proteomes" id="UP000433483"/>
    </source>
</evidence>
<evidence type="ECO:0000313" key="15">
    <source>
        <dbReference type="Proteomes" id="UP000488956"/>
    </source>
</evidence>
<name>A0A6A3FYG0_9STRA</name>